<dbReference type="RefSeq" id="XP_062787701.1">
    <property type="nucleotide sequence ID" value="XM_062931650.1"/>
</dbReference>
<organism evidence="2 3">
    <name type="scientific">Colletotrichum destructivum</name>
    <dbReference type="NCBI Taxonomy" id="34406"/>
    <lineage>
        <taxon>Eukaryota</taxon>
        <taxon>Fungi</taxon>
        <taxon>Dikarya</taxon>
        <taxon>Ascomycota</taxon>
        <taxon>Pezizomycotina</taxon>
        <taxon>Sordariomycetes</taxon>
        <taxon>Hypocreomycetidae</taxon>
        <taxon>Glomerellales</taxon>
        <taxon>Glomerellaceae</taxon>
        <taxon>Colletotrichum</taxon>
        <taxon>Colletotrichum destructivum species complex</taxon>
    </lineage>
</organism>
<keyword evidence="3" id="KW-1185">Reference proteome</keyword>
<dbReference type="AlphaFoldDB" id="A0AAX4J4Z9"/>
<feature type="compositionally biased region" description="Polar residues" evidence="1">
    <location>
        <begin position="13"/>
        <end position="22"/>
    </location>
</feature>
<sequence length="437" mass="49145">MSLTVYPHRRQCHQQSTPSQWPQPAAKSPPCLSRREKDVAFASPDEGSLRDLIVKNPRLRLFVKPKCWTHFHLDYLGVRFNDLTPCDNPAPPTSSQDTSSSYHRVPTKSALDLSNALTNMLGGETEEQRTKWIRTAMSQLYRGQLSCSKNTGLHHYFGHRAYLNSCQAQVIWEATPSRSHCITSRESTPARTVGTFGVLTGPKADRVITSSRPILAYVDTRTVDAARRNTSRVERHYTSVQELNERCCKTYAPLNALQGPFLAGVILALAQRPFYDEPMPPATKSPNSITVSSLVKAAFHDVAVHVLTVDDESLCSPCFIVFRGVVTEALLRKFYHPTENPQPTGEADGMRIEYTRVPIWPILGLEERLGKALGRDITGNFSKDNMKTWFVDVESNNGRNKRPNDGDVQNWRDDGSHRRKKQAKSTKALFANERPVI</sequence>
<dbReference type="GeneID" id="87951994"/>
<feature type="region of interest" description="Disordered" evidence="1">
    <location>
        <begin position="394"/>
        <end position="437"/>
    </location>
</feature>
<dbReference type="EMBL" id="CP137316">
    <property type="protein sequence ID" value="WQF90480.1"/>
    <property type="molecule type" value="Genomic_DNA"/>
</dbReference>
<feature type="region of interest" description="Disordered" evidence="1">
    <location>
        <begin position="1"/>
        <end position="32"/>
    </location>
</feature>
<evidence type="ECO:0000313" key="3">
    <source>
        <dbReference type="Proteomes" id="UP001322277"/>
    </source>
</evidence>
<reference evidence="3" key="1">
    <citation type="journal article" date="2023" name="bioRxiv">
        <title>Complete genome of the Medicago anthracnose fungus, Colletotrichum destructivum, reveals a mini-chromosome-like region within a core chromosome.</title>
        <authorList>
            <person name="Lapalu N."/>
            <person name="Simon A."/>
            <person name="Lu A."/>
            <person name="Plaumann P.-L."/>
            <person name="Amselem J."/>
            <person name="Pigne S."/>
            <person name="Auger A."/>
            <person name="Koch C."/>
            <person name="Dallery J.-F."/>
            <person name="O'Connell R.J."/>
        </authorList>
    </citation>
    <scope>NUCLEOTIDE SEQUENCE [LARGE SCALE GENOMIC DNA]</scope>
    <source>
        <strain evidence="3">CBS 520.97</strain>
    </source>
</reference>
<proteinExistence type="predicted"/>
<dbReference type="KEGG" id="cdet:87951994"/>
<feature type="compositionally biased region" description="Basic and acidic residues" evidence="1">
    <location>
        <begin position="402"/>
        <end position="416"/>
    </location>
</feature>
<accession>A0AAX4J4Z9</accession>
<gene>
    <name evidence="2" type="ORF">CDEST_15494</name>
</gene>
<name>A0AAX4J4Z9_9PEZI</name>
<evidence type="ECO:0000313" key="2">
    <source>
        <dbReference type="EMBL" id="WQF90480.1"/>
    </source>
</evidence>
<protein>
    <submittedName>
        <fullName evidence="2">Uncharacterized protein</fullName>
    </submittedName>
</protein>
<evidence type="ECO:0000256" key="1">
    <source>
        <dbReference type="SAM" id="MobiDB-lite"/>
    </source>
</evidence>
<dbReference type="Proteomes" id="UP001322277">
    <property type="component" value="Chromosome 12"/>
</dbReference>